<gene>
    <name evidence="1" type="ORF">ACFSUT_41120</name>
</gene>
<dbReference type="RefSeq" id="WP_344266933.1">
    <property type="nucleotide sequence ID" value="NZ_BAAAHV010000005.1"/>
</dbReference>
<evidence type="ECO:0008006" key="3">
    <source>
        <dbReference type="Google" id="ProtNLM"/>
    </source>
</evidence>
<comment type="caution">
    <text evidence="1">The sequence shown here is derived from an EMBL/GenBank/DDBJ whole genome shotgun (WGS) entry which is preliminary data.</text>
</comment>
<sequence>MAALEKPEPPGAAEDRATAWHEAGHAVVYLLQGRSLRYVTLRPRGIGRLGFTAVRPRRADLSALAVVAHAGPLAQARHVFDTTSAVERALEDVTADDVRLDAYLHGGHDDLAVIADARRAYGLDSRGPDLWSGTAQNLIDAHWQDIGRVAEALIEHRTLTGAQVRACVAEPALVG</sequence>
<proteinExistence type="predicted"/>
<dbReference type="EMBL" id="JBHUKQ010000024">
    <property type="protein sequence ID" value="MFD2486732.1"/>
    <property type="molecule type" value="Genomic_DNA"/>
</dbReference>
<accession>A0ABW5IBF0</accession>
<evidence type="ECO:0000313" key="1">
    <source>
        <dbReference type="EMBL" id="MFD2486732.1"/>
    </source>
</evidence>
<protein>
    <recommendedName>
        <fullName evidence="3">Peptidase M41 domain-containing protein</fullName>
    </recommendedName>
</protein>
<dbReference type="SUPFAM" id="SSF140990">
    <property type="entry name" value="FtsH protease domain-like"/>
    <property type="match status" value="1"/>
</dbReference>
<dbReference type="InterPro" id="IPR037219">
    <property type="entry name" value="Peptidase_M41-like"/>
</dbReference>
<evidence type="ECO:0000313" key="2">
    <source>
        <dbReference type="Proteomes" id="UP001597542"/>
    </source>
</evidence>
<organism evidence="1 2">
    <name type="scientific">Amycolatopsis albidoflavus</name>
    <dbReference type="NCBI Taxonomy" id="102226"/>
    <lineage>
        <taxon>Bacteria</taxon>
        <taxon>Bacillati</taxon>
        <taxon>Actinomycetota</taxon>
        <taxon>Actinomycetes</taxon>
        <taxon>Pseudonocardiales</taxon>
        <taxon>Pseudonocardiaceae</taxon>
        <taxon>Amycolatopsis</taxon>
    </lineage>
</organism>
<keyword evidence="2" id="KW-1185">Reference proteome</keyword>
<name>A0ABW5IBF0_9PSEU</name>
<dbReference type="Gene3D" id="1.20.58.760">
    <property type="entry name" value="Peptidase M41"/>
    <property type="match status" value="1"/>
</dbReference>
<dbReference type="Proteomes" id="UP001597542">
    <property type="component" value="Unassembled WGS sequence"/>
</dbReference>
<reference evidence="2" key="1">
    <citation type="journal article" date="2019" name="Int. J. Syst. Evol. Microbiol.">
        <title>The Global Catalogue of Microorganisms (GCM) 10K type strain sequencing project: providing services to taxonomists for standard genome sequencing and annotation.</title>
        <authorList>
            <consortium name="The Broad Institute Genomics Platform"/>
            <consortium name="The Broad Institute Genome Sequencing Center for Infectious Disease"/>
            <person name="Wu L."/>
            <person name="Ma J."/>
        </authorList>
    </citation>
    <scope>NUCLEOTIDE SEQUENCE [LARGE SCALE GENOMIC DNA]</scope>
    <source>
        <strain evidence="2">CGMCC 4.7638</strain>
    </source>
</reference>